<dbReference type="Pfam" id="PF05347">
    <property type="entry name" value="Complex1_LYR"/>
    <property type="match status" value="1"/>
</dbReference>
<comment type="subcellular location">
    <subcellularLocation>
        <location evidence="1">Mitochondrion matrix</location>
    </subcellularLocation>
</comment>
<dbReference type="Proteomes" id="UP001378960">
    <property type="component" value="Unassembled WGS sequence"/>
</dbReference>
<feature type="domain" description="Complex 1 LYR protein" evidence="5">
    <location>
        <begin position="10"/>
        <end position="69"/>
    </location>
</feature>
<keyword evidence="7" id="KW-1185">Reference proteome</keyword>
<evidence type="ECO:0000259" key="5">
    <source>
        <dbReference type="Pfam" id="PF05347"/>
    </source>
</evidence>
<evidence type="ECO:0000313" key="7">
    <source>
        <dbReference type="Proteomes" id="UP001378960"/>
    </source>
</evidence>
<proteinExistence type="inferred from homology"/>
<organism evidence="6 7">
    <name type="scientific">Pichia kluyveri</name>
    <name type="common">Yeast</name>
    <dbReference type="NCBI Taxonomy" id="36015"/>
    <lineage>
        <taxon>Eukaryota</taxon>
        <taxon>Fungi</taxon>
        <taxon>Dikarya</taxon>
        <taxon>Ascomycota</taxon>
        <taxon>Saccharomycotina</taxon>
        <taxon>Pichiomycetes</taxon>
        <taxon>Pichiales</taxon>
        <taxon>Pichiaceae</taxon>
        <taxon>Pichia</taxon>
    </lineage>
</organism>
<evidence type="ECO:0000256" key="3">
    <source>
        <dbReference type="ARBA" id="ARBA00023186"/>
    </source>
</evidence>
<dbReference type="InterPro" id="IPR045295">
    <property type="entry name" value="Complex1_LYR_SDHAF1_LYRM8"/>
</dbReference>
<keyword evidence="3" id="KW-0143">Chaperone</keyword>
<dbReference type="CDD" id="cd20268">
    <property type="entry name" value="Complex1_LYR_SDHAF1_LYRM8"/>
    <property type="match status" value="1"/>
</dbReference>
<gene>
    <name evidence="6" type="ORF">DAPK24_044770</name>
</gene>
<comment type="caution">
    <text evidence="6">The sequence shown here is derived from an EMBL/GenBank/DDBJ whole genome shotgun (WGS) entry which is preliminary data.</text>
</comment>
<accession>A0AAV5R8Q8</accession>
<dbReference type="PANTHER" id="PTHR13675">
    <property type="entry name" value="LYR MOTIF-CONTAINING PROTEIN 2"/>
    <property type="match status" value="1"/>
</dbReference>
<protein>
    <submittedName>
        <fullName evidence="6">Sdh6 protein</fullName>
    </submittedName>
</protein>
<evidence type="ECO:0000256" key="1">
    <source>
        <dbReference type="ARBA" id="ARBA00004305"/>
    </source>
</evidence>
<dbReference type="EMBL" id="BTGB01000009">
    <property type="protein sequence ID" value="GMM47879.1"/>
    <property type="molecule type" value="Genomic_DNA"/>
</dbReference>
<dbReference type="AlphaFoldDB" id="A0AAV5R8Q8"/>
<reference evidence="6 7" key="1">
    <citation type="journal article" date="2023" name="Elife">
        <title>Identification of key yeast species and microbe-microbe interactions impacting larval growth of Drosophila in the wild.</title>
        <authorList>
            <person name="Mure A."/>
            <person name="Sugiura Y."/>
            <person name="Maeda R."/>
            <person name="Honda K."/>
            <person name="Sakurai N."/>
            <person name="Takahashi Y."/>
            <person name="Watada M."/>
            <person name="Katoh T."/>
            <person name="Gotoh A."/>
            <person name="Gotoh Y."/>
            <person name="Taniguchi I."/>
            <person name="Nakamura K."/>
            <person name="Hayashi T."/>
            <person name="Katayama T."/>
            <person name="Uemura T."/>
            <person name="Hattori Y."/>
        </authorList>
    </citation>
    <scope>NUCLEOTIDE SEQUENCE [LARGE SCALE GENOMIC DNA]</scope>
    <source>
        <strain evidence="6 7">PK-24</strain>
    </source>
</reference>
<evidence type="ECO:0000256" key="2">
    <source>
        <dbReference type="ARBA" id="ARBA00023128"/>
    </source>
</evidence>
<dbReference type="GO" id="GO:0005759">
    <property type="term" value="C:mitochondrial matrix"/>
    <property type="evidence" value="ECO:0007669"/>
    <property type="project" value="UniProtKB-SubCell"/>
</dbReference>
<evidence type="ECO:0000313" key="6">
    <source>
        <dbReference type="EMBL" id="GMM47879.1"/>
    </source>
</evidence>
<evidence type="ECO:0000256" key="4">
    <source>
        <dbReference type="ARBA" id="ARBA00025715"/>
    </source>
</evidence>
<name>A0AAV5R8Q8_PICKL</name>
<keyword evidence="2" id="KW-0496">Mitochondrion</keyword>
<dbReference type="GO" id="GO:0034553">
    <property type="term" value="P:mitochondrial respiratory chain complex II assembly"/>
    <property type="evidence" value="ECO:0007669"/>
    <property type="project" value="InterPro"/>
</dbReference>
<dbReference type="PANTHER" id="PTHR13675:SF1">
    <property type="entry name" value="SUCCINATE DEHYDROGENASE ASSEMBLY FACTOR 1, MITOCHONDRIAL"/>
    <property type="match status" value="1"/>
</dbReference>
<dbReference type="InterPro" id="IPR008011">
    <property type="entry name" value="Complex1_LYR_dom"/>
</dbReference>
<comment type="similarity">
    <text evidence="4">Belongs to the complex I LYR family. SDHAF1 subfamily.</text>
</comment>
<sequence length="79" mass="9713">MAKKFSGLQKEALTLYRKCLRSVYEKPVENRQNWFSYIHSEFNKYRKVSRRDFATIEHLLRLGNRRYEMYKNPSIKNVH</sequence>